<evidence type="ECO:0000256" key="1">
    <source>
        <dbReference type="ARBA" id="ARBA00010701"/>
    </source>
</evidence>
<dbReference type="PIRSF" id="PIRSF000862">
    <property type="entry name" value="Steryl_ester_lip"/>
    <property type="match status" value="1"/>
</dbReference>
<feature type="active site" description="Charge relay system" evidence="2">
    <location>
        <position position="322"/>
    </location>
</feature>
<dbReference type="InterPro" id="IPR029058">
    <property type="entry name" value="AB_hydrolase_fold"/>
</dbReference>
<keyword evidence="3" id="KW-0732">Signal</keyword>
<keyword evidence="6" id="KW-1185">Reference proteome</keyword>
<evidence type="ECO:0000256" key="2">
    <source>
        <dbReference type="PIRSR" id="PIRSR000862-1"/>
    </source>
</evidence>
<evidence type="ECO:0000259" key="4">
    <source>
        <dbReference type="Pfam" id="PF04083"/>
    </source>
</evidence>
<sequence length="348" mass="40174">GMWAFLVLACLIQKTTNSEVSFSRRHLNPEGFMTIPEITQYWGYPSEEYQILTDDGYYLQLNRIPFGKHCPQHKGPRPAVLLVHGFLWEGRCWIANLPSNSLGFFLADAGYDVWIINLRGTTWSRRHKEFSIYQQKFWNFSFHEMAIYDIPATINFILHKTKQDSLYYVGHSQGAGIGKLYNLVITFFCFSMSIKEGSNTAFSIGLNNCKKISIYPGIDQLCLKNIFLAGGFNKKNLNVVSNYQHSMSPSDNFSAQWVILKSHSFFFHLQTTPPLYKIEDVRVPVAVWSGGKDIATKRRNIESLITQITYLVFYTDIPDWQHFDPILGLDGVQRCYPDILDLMQKHKH</sequence>
<dbReference type="PANTHER" id="PTHR11005">
    <property type="entry name" value="LYSOSOMAL ACID LIPASE-RELATED"/>
    <property type="match status" value="1"/>
</dbReference>
<reference evidence="5" key="2">
    <citation type="submission" date="2025-09" db="UniProtKB">
        <authorList>
            <consortium name="Ensembl"/>
        </authorList>
    </citation>
    <scope>IDENTIFICATION</scope>
</reference>
<name>A0A8C5RX55_LATLA</name>
<dbReference type="Pfam" id="PF04083">
    <property type="entry name" value="Abhydro_lipase"/>
    <property type="match status" value="1"/>
</dbReference>
<feature type="signal peptide" evidence="3">
    <location>
        <begin position="1"/>
        <end position="17"/>
    </location>
</feature>
<evidence type="ECO:0000313" key="6">
    <source>
        <dbReference type="Proteomes" id="UP000694406"/>
    </source>
</evidence>
<dbReference type="Gene3D" id="3.40.50.1820">
    <property type="entry name" value="alpha/beta hydrolase"/>
    <property type="match status" value="2"/>
</dbReference>
<dbReference type="GeneTree" id="ENSGT00940000156860"/>
<dbReference type="GO" id="GO:0006629">
    <property type="term" value="P:lipid metabolic process"/>
    <property type="evidence" value="ECO:0007669"/>
    <property type="project" value="InterPro"/>
</dbReference>
<dbReference type="InterPro" id="IPR006693">
    <property type="entry name" value="AB_hydrolase_lipase"/>
</dbReference>
<organism evidence="5 6">
    <name type="scientific">Laticauda laticaudata</name>
    <name type="common">Blue-ringed sea krait</name>
    <name type="synonym">Blue-lipped sea krait</name>
    <dbReference type="NCBI Taxonomy" id="8630"/>
    <lineage>
        <taxon>Eukaryota</taxon>
        <taxon>Metazoa</taxon>
        <taxon>Chordata</taxon>
        <taxon>Craniata</taxon>
        <taxon>Vertebrata</taxon>
        <taxon>Euteleostomi</taxon>
        <taxon>Lepidosauria</taxon>
        <taxon>Squamata</taxon>
        <taxon>Bifurcata</taxon>
        <taxon>Unidentata</taxon>
        <taxon>Episquamata</taxon>
        <taxon>Toxicofera</taxon>
        <taxon>Serpentes</taxon>
        <taxon>Colubroidea</taxon>
        <taxon>Elapidae</taxon>
        <taxon>Laticaudinae</taxon>
        <taxon>Laticauda</taxon>
    </lineage>
</organism>
<evidence type="ECO:0000313" key="5">
    <source>
        <dbReference type="Ensembl" id="ENSLLTP00000008501.1"/>
    </source>
</evidence>
<protein>
    <recommendedName>
        <fullName evidence="4">Partial AB-hydrolase lipase domain-containing protein</fullName>
    </recommendedName>
</protein>
<evidence type="ECO:0000256" key="3">
    <source>
        <dbReference type="SAM" id="SignalP"/>
    </source>
</evidence>
<dbReference type="GO" id="GO:0016788">
    <property type="term" value="F:hydrolase activity, acting on ester bonds"/>
    <property type="evidence" value="ECO:0007669"/>
    <property type="project" value="InterPro"/>
</dbReference>
<dbReference type="Ensembl" id="ENSLLTT00000008822.1">
    <property type="protein sequence ID" value="ENSLLTP00000008501.1"/>
    <property type="gene ID" value="ENSLLTG00000006460.1"/>
</dbReference>
<feature type="active site" description="Charge relay system" evidence="2">
    <location>
        <position position="293"/>
    </location>
</feature>
<feature type="chain" id="PRO_5034614800" description="Partial AB-hydrolase lipase domain-containing protein" evidence="3">
    <location>
        <begin position="18"/>
        <end position="348"/>
    </location>
</feature>
<reference evidence="5" key="1">
    <citation type="submission" date="2025-08" db="UniProtKB">
        <authorList>
            <consortium name="Ensembl"/>
        </authorList>
    </citation>
    <scope>IDENTIFICATION</scope>
</reference>
<dbReference type="InterPro" id="IPR025483">
    <property type="entry name" value="Lipase_euk"/>
</dbReference>
<accession>A0A8C5RX55</accession>
<dbReference type="Proteomes" id="UP000694406">
    <property type="component" value="Unplaced"/>
</dbReference>
<feature type="active site" description="Nucleophile" evidence="2">
    <location>
        <position position="172"/>
    </location>
</feature>
<dbReference type="AlphaFoldDB" id="A0A8C5RX55"/>
<proteinExistence type="inferred from homology"/>
<dbReference type="SUPFAM" id="SSF53474">
    <property type="entry name" value="alpha/beta-Hydrolases"/>
    <property type="match status" value="1"/>
</dbReference>
<feature type="domain" description="Partial AB-hydrolase lipase" evidence="4">
    <location>
        <begin position="35"/>
        <end position="97"/>
    </location>
</feature>
<comment type="similarity">
    <text evidence="1">Belongs to the AB hydrolase superfamily. Lipase family.</text>
</comment>